<dbReference type="PANTHER" id="PTHR38136">
    <property type="entry name" value="DNA REPAIR PROTEIN"/>
    <property type="match status" value="1"/>
</dbReference>
<accession>X1DSA5</accession>
<evidence type="ECO:0000259" key="1">
    <source>
        <dbReference type="Pfam" id="PF04894"/>
    </source>
</evidence>
<dbReference type="Pfam" id="PF04894">
    <property type="entry name" value="Nre_N"/>
    <property type="match status" value="1"/>
</dbReference>
<dbReference type="AlphaFoldDB" id="X1DSA5"/>
<sequence>TQPMGARVQISSVDLASTPKISFKTDRIVSDTDMFSTDAISKLYKQEHSVTQITRLFSAGLLGLNKNRKFVPTRWSITAVDDIVGNRLRGQIRDFPSVSNYLVFHKSYLDN</sequence>
<dbReference type="InterPro" id="IPR033167">
    <property type="entry name" value="Nre"/>
</dbReference>
<gene>
    <name evidence="2" type="ORF">S01H4_65132</name>
</gene>
<organism evidence="2">
    <name type="scientific">marine sediment metagenome</name>
    <dbReference type="NCBI Taxonomy" id="412755"/>
    <lineage>
        <taxon>unclassified sequences</taxon>
        <taxon>metagenomes</taxon>
        <taxon>ecological metagenomes</taxon>
    </lineage>
</organism>
<evidence type="ECO:0000313" key="2">
    <source>
        <dbReference type="EMBL" id="GAH23032.1"/>
    </source>
</evidence>
<dbReference type="EMBL" id="BART01039742">
    <property type="protein sequence ID" value="GAH23032.1"/>
    <property type="molecule type" value="Genomic_DNA"/>
</dbReference>
<protein>
    <recommendedName>
        <fullName evidence="1">Archaeal Nre N-terminal domain-containing protein</fullName>
    </recommendedName>
</protein>
<comment type="caution">
    <text evidence="2">The sequence shown here is derived from an EMBL/GenBank/DDBJ whole genome shotgun (WGS) entry which is preliminary data.</text>
</comment>
<feature type="domain" description="Archaeal Nre N-terminal" evidence="1">
    <location>
        <begin position="2"/>
        <end position="111"/>
    </location>
</feature>
<feature type="non-terminal residue" evidence="2">
    <location>
        <position position="111"/>
    </location>
</feature>
<reference evidence="2" key="1">
    <citation type="journal article" date="2014" name="Front. Microbiol.">
        <title>High frequency of phylogenetically diverse reductive dehalogenase-homologous genes in deep subseafloor sedimentary metagenomes.</title>
        <authorList>
            <person name="Kawai M."/>
            <person name="Futagami T."/>
            <person name="Toyoda A."/>
            <person name="Takaki Y."/>
            <person name="Nishi S."/>
            <person name="Hori S."/>
            <person name="Arai W."/>
            <person name="Tsubouchi T."/>
            <person name="Morono Y."/>
            <person name="Uchiyama I."/>
            <person name="Ito T."/>
            <person name="Fujiyama A."/>
            <person name="Inagaki F."/>
            <person name="Takami H."/>
        </authorList>
    </citation>
    <scope>NUCLEOTIDE SEQUENCE</scope>
    <source>
        <strain evidence="2">Expedition CK06-06</strain>
    </source>
</reference>
<dbReference type="InterPro" id="IPR006978">
    <property type="entry name" value="Nre_N"/>
</dbReference>
<name>X1DSA5_9ZZZZ</name>
<dbReference type="PANTHER" id="PTHR38136:SF2">
    <property type="entry name" value="DNA REPAIR PROTEIN"/>
    <property type="match status" value="1"/>
</dbReference>
<dbReference type="GO" id="GO:0006281">
    <property type="term" value="P:DNA repair"/>
    <property type="evidence" value="ECO:0007669"/>
    <property type="project" value="InterPro"/>
</dbReference>
<proteinExistence type="predicted"/>
<feature type="non-terminal residue" evidence="2">
    <location>
        <position position="1"/>
    </location>
</feature>